<dbReference type="PANTHER" id="PTHR46122">
    <property type="entry name" value="GALACTOSE OXIDASE/KELCH REPEAT PROTEIN-RELATED"/>
    <property type="match status" value="1"/>
</dbReference>
<organism evidence="3 4">
    <name type="scientific">Capsicum baccatum</name>
    <name type="common">Peruvian pepper</name>
    <dbReference type="NCBI Taxonomy" id="33114"/>
    <lineage>
        <taxon>Eukaryota</taxon>
        <taxon>Viridiplantae</taxon>
        <taxon>Streptophyta</taxon>
        <taxon>Embryophyta</taxon>
        <taxon>Tracheophyta</taxon>
        <taxon>Spermatophyta</taxon>
        <taxon>Magnoliopsida</taxon>
        <taxon>eudicotyledons</taxon>
        <taxon>Gunneridae</taxon>
        <taxon>Pentapetalae</taxon>
        <taxon>asterids</taxon>
        <taxon>lamiids</taxon>
        <taxon>Solanales</taxon>
        <taxon>Solanaceae</taxon>
        <taxon>Solanoideae</taxon>
        <taxon>Capsiceae</taxon>
        <taxon>Capsicum</taxon>
    </lineage>
</organism>
<reference evidence="3 4" key="1">
    <citation type="journal article" date="2017" name="Genome Biol.">
        <title>New reference genome sequences of hot pepper reveal the massive evolution of plant disease-resistance genes by retroduplication.</title>
        <authorList>
            <person name="Kim S."/>
            <person name="Park J."/>
            <person name="Yeom S.I."/>
            <person name="Kim Y.M."/>
            <person name="Seo E."/>
            <person name="Kim K.T."/>
            <person name="Kim M.S."/>
            <person name="Lee J.M."/>
            <person name="Cheong K."/>
            <person name="Shin H.S."/>
            <person name="Kim S.B."/>
            <person name="Han K."/>
            <person name="Lee J."/>
            <person name="Park M."/>
            <person name="Lee H.A."/>
            <person name="Lee H.Y."/>
            <person name="Lee Y."/>
            <person name="Oh S."/>
            <person name="Lee J.H."/>
            <person name="Choi E."/>
            <person name="Choi E."/>
            <person name="Lee S.E."/>
            <person name="Jeon J."/>
            <person name="Kim H."/>
            <person name="Choi G."/>
            <person name="Song H."/>
            <person name="Lee J."/>
            <person name="Lee S.C."/>
            <person name="Kwon J.K."/>
            <person name="Lee H.Y."/>
            <person name="Koo N."/>
            <person name="Hong Y."/>
            <person name="Kim R.W."/>
            <person name="Kang W.H."/>
            <person name="Huh J.H."/>
            <person name="Kang B.C."/>
            <person name="Yang T.J."/>
            <person name="Lee Y.H."/>
            <person name="Bennetzen J.L."/>
            <person name="Choi D."/>
        </authorList>
    </citation>
    <scope>NUCLEOTIDE SEQUENCE [LARGE SCALE GENOMIC DNA]</scope>
    <source>
        <strain evidence="4">cv. PBC81</strain>
    </source>
</reference>
<dbReference type="InterPro" id="IPR052439">
    <property type="entry name" value="F-box/Kelch-repeat"/>
</dbReference>
<protein>
    <submittedName>
        <fullName evidence="3">F-box/kelch-repeat protein SKIP11</fullName>
    </submittedName>
</protein>
<evidence type="ECO:0000256" key="2">
    <source>
        <dbReference type="ARBA" id="ARBA00022737"/>
    </source>
</evidence>
<keyword evidence="2" id="KW-0677">Repeat</keyword>
<gene>
    <name evidence="3" type="ORF">CQW23_25703</name>
</gene>
<evidence type="ECO:0000256" key="1">
    <source>
        <dbReference type="ARBA" id="ARBA00022441"/>
    </source>
</evidence>
<dbReference type="PANTHER" id="PTHR46122:SF13">
    <property type="entry name" value="F-BOX_KELCH-REPEAT PROTEIN SKIP11-LIKE"/>
    <property type="match status" value="1"/>
</dbReference>
<name>A0A2G2VLQ7_CAPBA</name>
<proteinExistence type="predicted"/>
<sequence length="178" mass="19863">MHLPRMTPNNCFVFSDKESLAVGSELFVFRKDVFAHVIYQYSLLTNTWSTGMQMNVPRCLSGKESLGEIAIFAGSCDSQVPPLVAVVNNQFTLLTMLKCRLGSMKSITKNGFIEVNLWYLVKDLKNGTCSAKSNQVALCILFCHGMLKRWNMAGCTVDVAGVNQYIIGFWGNRFLDNA</sequence>
<evidence type="ECO:0000313" key="4">
    <source>
        <dbReference type="Proteomes" id="UP000224567"/>
    </source>
</evidence>
<dbReference type="OrthoDB" id="191037at2759"/>
<dbReference type="GO" id="GO:0005634">
    <property type="term" value="C:nucleus"/>
    <property type="evidence" value="ECO:0007669"/>
    <property type="project" value="TreeGrafter"/>
</dbReference>
<keyword evidence="1" id="KW-0880">Kelch repeat</keyword>
<evidence type="ECO:0000313" key="3">
    <source>
        <dbReference type="EMBL" id="PHT33903.1"/>
    </source>
</evidence>
<reference evidence="4" key="2">
    <citation type="journal article" date="2017" name="J. Anim. Genet.">
        <title>Multiple reference genome sequences of hot pepper reveal the massive evolution of plant disease resistance genes by retroduplication.</title>
        <authorList>
            <person name="Kim S."/>
            <person name="Park J."/>
            <person name="Yeom S.-I."/>
            <person name="Kim Y.-M."/>
            <person name="Seo E."/>
            <person name="Kim K.-T."/>
            <person name="Kim M.-S."/>
            <person name="Lee J.M."/>
            <person name="Cheong K."/>
            <person name="Shin H.-S."/>
            <person name="Kim S.-B."/>
            <person name="Han K."/>
            <person name="Lee J."/>
            <person name="Park M."/>
            <person name="Lee H.-A."/>
            <person name="Lee H.-Y."/>
            <person name="Lee Y."/>
            <person name="Oh S."/>
            <person name="Lee J.H."/>
            <person name="Choi E."/>
            <person name="Choi E."/>
            <person name="Lee S.E."/>
            <person name="Jeon J."/>
            <person name="Kim H."/>
            <person name="Choi G."/>
            <person name="Song H."/>
            <person name="Lee J."/>
            <person name="Lee S.-C."/>
            <person name="Kwon J.-K."/>
            <person name="Lee H.-Y."/>
            <person name="Koo N."/>
            <person name="Hong Y."/>
            <person name="Kim R.W."/>
            <person name="Kang W.-H."/>
            <person name="Huh J.H."/>
            <person name="Kang B.-C."/>
            <person name="Yang T.-J."/>
            <person name="Lee Y.-H."/>
            <person name="Bennetzen J.L."/>
            <person name="Choi D."/>
        </authorList>
    </citation>
    <scope>NUCLEOTIDE SEQUENCE [LARGE SCALE GENOMIC DNA]</scope>
    <source>
        <strain evidence="4">cv. PBC81</strain>
    </source>
</reference>
<dbReference type="AlphaFoldDB" id="A0A2G2VLQ7"/>
<comment type="caution">
    <text evidence="3">The sequence shown here is derived from an EMBL/GenBank/DDBJ whole genome shotgun (WGS) entry which is preliminary data.</text>
</comment>
<keyword evidence="4" id="KW-1185">Reference proteome</keyword>
<dbReference type="EMBL" id="MLFT02000011">
    <property type="protein sequence ID" value="PHT33903.1"/>
    <property type="molecule type" value="Genomic_DNA"/>
</dbReference>
<accession>A0A2G2VLQ7</accession>
<dbReference type="STRING" id="33114.A0A2G2VLQ7"/>
<dbReference type="Proteomes" id="UP000224567">
    <property type="component" value="Unassembled WGS sequence"/>
</dbReference>